<keyword evidence="2" id="KW-0812">Transmembrane</keyword>
<sequence>MSKQAKKQSLLGQTQRKQSTRKPAKKNKAPTPSAQTSIASDVPSSDVKSKKKIWVSLSLVALLIILFPKPQLITYEKLGLVAQSIYWSGLPGYDPVLLDSKLHPRSALHQNILYLCVDKNNPSTCQRYQVIEQKGVIPALLKLILD</sequence>
<feature type="transmembrane region" description="Helical" evidence="2">
    <location>
        <begin position="53"/>
        <end position="70"/>
    </location>
</feature>
<keyword evidence="4" id="KW-1185">Reference proteome</keyword>
<organism evidence="3 4">
    <name type="scientific">Pseudoalteromonas aurantia 208</name>
    <dbReference type="NCBI Taxonomy" id="1314867"/>
    <lineage>
        <taxon>Bacteria</taxon>
        <taxon>Pseudomonadati</taxon>
        <taxon>Pseudomonadota</taxon>
        <taxon>Gammaproteobacteria</taxon>
        <taxon>Alteromonadales</taxon>
        <taxon>Pseudoalteromonadaceae</taxon>
        <taxon>Pseudoalteromonas</taxon>
    </lineage>
</organism>
<comment type="caution">
    <text evidence="3">The sequence shown here is derived from an EMBL/GenBank/DDBJ whole genome shotgun (WGS) entry which is preliminary data.</text>
</comment>
<evidence type="ECO:0000256" key="1">
    <source>
        <dbReference type="SAM" id="MobiDB-lite"/>
    </source>
</evidence>
<proteinExistence type="predicted"/>
<evidence type="ECO:0000313" key="3">
    <source>
        <dbReference type="EMBL" id="MBE0367266.1"/>
    </source>
</evidence>
<feature type="compositionally biased region" description="Polar residues" evidence="1">
    <location>
        <begin position="30"/>
        <end position="39"/>
    </location>
</feature>
<dbReference type="Proteomes" id="UP000615755">
    <property type="component" value="Unassembled WGS sequence"/>
</dbReference>
<feature type="compositionally biased region" description="Basic residues" evidence="1">
    <location>
        <begin position="18"/>
        <end position="28"/>
    </location>
</feature>
<evidence type="ECO:0000256" key="2">
    <source>
        <dbReference type="SAM" id="Phobius"/>
    </source>
</evidence>
<feature type="region of interest" description="Disordered" evidence="1">
    <location>
        <begin position="1"/>
        <end position="49"/>
    </location>
</feature>
<protein>
    <submittedName>
        <fullName evidence="3">Uncharacterized protein</fullName>
    </submittedName>
</protein>
<accession>A0ABR9E8I3</accession>
<dbReference type="RefSeq" id="WP_192506720.1">
    <property type="nucleotide sequence ID" value="NZ_AQGV01000012.1"/>
</dbReference>
<reference evidence="3 4" key="1">
    <citation type="submission" date="2015-03" db="EMBL/GenBank/DDBJ databases">
        <title>Genome sequence of Pseudoalteromonas aurantia.</title>
        <authorList>
            <person name="Xie B.-B."/>
            <person name="Rong J.-C."/>
            <person name="Qin Q.-L."/>
            <person name="Zhang Y.-Z."/>
        </authorList>
    </citation>
    <scope>NUCLEOTIDE SEQUENCE [LARGE SCALE GENOMIC DNA]</scope>
    <source>
        <strain evidence="3 4">208</strain>
    </source>
</reference>
<evidence type="ECO:0000313" key="4">
    <source>
        <dbReference type="Proteomes" id="UP000615755"/>
    </source>
</evidence>
<dbReference type="EMBL" id="AQGV01000012">
    <property type="protein sequence ID" value="MBE0367266.1"/>
    <property type="molecule type" value="Genomic_DNA"/>
</dbReference>
<gene>
    <name evidence="3" type="ORF">PAUR_a0598</name>
</gene>
<name>A0ABR9E8I3_9GAMM</name>
<keyword evidence="2" id="KW-1133">Transmembrane helix</keyword>
<keyword evidence="2" id="KW-0472">Membrane</keyword>